<protein>
    <submittedName>
        <fullName evidence="5">Helix-turn-helix domain-containing protein</fullName>
    </submittedName>
</protein>
<dbReference type="Proteomes" id="UP001204621">
    <property type="component" value="Unassembled WGS sequence"/>
</dbReference>
<dbReference type="Pfam" id="PF05651">
    <property type="entry name" value="Diacid_rec"/>
    <property type="match status" value="1"/>
</dbReference>
<dbReference type="Gene3D" id="1.10.10.2840">
    <property type="entry name" value="PucR C-terminal helix-turn-helix domain"/>
    <property type="match status" value="1"/>
</dbReference>
<comment type="similarity">
    <text evidence="1">Belongs to the CdaR family.</text>
</comment>
<evidence type="ECO:0000313" key="5">
    <source>
        <dbReference type="EMBL" id="MCS0660550.1"/>
    </source>
</evidence>
<feature type="domain" description="CdaR GGDEF-like" evidence="4">
    <location>
        <begin position="144"/>
        <end position="270"/>
    </location>
</feature>
<organism evidence="5 6">
    <name type="scientific">Massilia terrae</name>
    <dbReference type="NCBI Taxonomy" id="1811224"/>
    <lineage>
        <taxon>Bacteria</taxon>
        <taxon>Pseudomonadati</taxon>
        <taxon>Pseudomonadota</taxon>
        <taxon>Betaproteobacteria</taxon>
        <taxon>Burkholderiales</taxon>
        <taxon>Oxalobacteraceae</taxon>
        <taxon>Telluria group</taxon>
        <taxon>Massilia</taxon>
    </lineage>
</organism>
<dbReference type="InterPro" id="IPR051448">
    <property type="entry name" value="CdaR-like_regulators"/>
</dbReference>
<dbReference type="PANTHER" id="PTHR33744">
    <property type="entry name" value="CARBOHYDRATE DIACID REGULATOR"/>
    <property type="match status" value="1"/>
</dbReference>
<name>A0ABT2D3E3_9BURK</name>
<sequence>MDIINAALANDIVTRTMHIIPFNVNVMDVHGVILASGEPGRVGEQHDGALLALARKQTVEIDAVSARLMHGARPGVNLPLTVNGQICGAVGLSGEPDEVRRYGQLVQLTAEMILEQASLASELQHDSRYREAFVLNLIRYDAAARPELEAWGLRLGVNFARMQLVFLLELRPDPAHADRALGEIQRLQMRLLARQPGVLAATVGPREMVIVDSFDPSKKADAMPQRRLHAFAALMQEECQLPFTLAMGIARVGVEGVSISYQSARDTARLGRRRQPHQQYFSYYDLTLPVLLSGLASGWQAEQLRVPIARIDQDKNREMLRLTLDTWFAHNENSNRTARALDIHRNTLDYRLRRIAELTGLDLTRSEDRLLLYASVLLSPGTASSKQQLPAIPAAGE</sequence>
<feature type="domain" description="PucR C-terminal helix-turn-helix" evidence="3">
    <location>
        <begin position="321"/>
        <end position="377"/>
    </location>
</feature>
<dbReference type="InterPro" id="IPR008599">
    <property type="entry name" value="Diacid_rec"/>
</dbReference>
<evidence type="ECO:0000256" key="1">
    <source>
        <dbReference type="ARBA" id="ARBA00006754"/>
    </source>
</evidence>
<feature type="domain" description="Putative sugar diacid recognition" evidence="2">
    <location>
        <begin position="5"/>
        <end position="137"/>
    </location>
</feature>
<dbReference type="PANTHER" id="PTHR33744:SF15">
    <property type="entry name" value="CARBOHYDRATE DIACID REGULATOR"/>
    <property type="match status" value="1"/>
</dbReference>
<comment type="caution">
    <text evidence="5">The sequence shown here is derived from an EMBL/GenBank/DDBJ whole genome shotgun (WGS) entry which is preliminary data.</text>
</comment>
<proteinExistence type="inferred from homology"/>
<dbReference type="InterPro" id="IPR041522">
    <property type="entry name" value="CdaR_GGDEF"/>
</dbReference>
<evidence type="ECO:0000313" key="6">
    <source>
        <dbReference type="Proteomes" id="UP001204621"/>
    </source>
</evidence>
<dbReference type="EMBL" id="JANUGU010000009">
    <property type="protein sequence ID" value="MCS0660550.1"/>
    <property type="molecule type" value="Genomic_DNA"/>
</dbReference>
<dbReference type="RefSeq" id="WP_258813748.1">
    <property type="nucleotide sequence ID" value="NZ_JANUGU010000009.1"/>
</dbReference>
<keyword evidence="6" id="KW-1185">Reference proteome</keyword>
<dbReference type="InterPro" id="IPR025736">
    <property type="entry name" value="PucR_C-HTH_dom"/>
</dbReference>
<evidence type="ECO:0000259" key="2">
    <source>
        <dbReference type="Pfam" id="PF05651"/>
    </source>
</evidence>
<gene>
    <name evidence="5" type="ORF">NX778_20965</name>
</gene>
<evidence type="ECO:0000259" key="4">
    <source>
        <dbReference type="Pfam" id="PF17853"/>
    </source>
</evidence>
<dbReference type="Pfam" id="PF13556">
    <property type="entry name" value="HTH_30"/>
    <property type="match status" value="1"/>
</dbReference>
<evidence type="ECO:0000259" key="3">
    <source>
        <dbReference type="Pfam" id="PF13556"/>
    </source>
</evidence>
<reference evidence="5 6" key="1">
    <citation type="submission" date="2022-08" db="EMBL/GenBank/DDBJ databases">
        <title>Reclassification of Massilia species as members of the genera Telluria, Duganella, Pseudoduganella, Mokoshia gen. nov. and Zemynaea gen. nov. using orthogonal and non-orthogonal genome-based approaches.</title>
        <authorList>
            <person name="Bowman J.P."/>
        </authorList>
    </citation>
    <scope>NUCLEOTIDE SEQUENCE [LARGE SCALE GENOMIC DNA]</scope>
    <source>
        <strain evidence="5 6">JCM 31606</strain>
    </source>
</reference>
<dbReference type="Pfam" id="PF17853">
    <property type="entry name" value="GGDEF_2"/>
    <property type="match status" value="1"/>
</dbReference>
<accession>A0ABT2D3E3</accession>
<dbReference type="InterPro" id="IPR042070">
    <property type="entry name" value="PucR_C-HTH_sf"/>
</dbReference>